<evidence type="ECO:0000313" key="2">
    <source>
        <dbReference type="EMBL" id="SKC55106.1"/>
    </source>
</evidence>
<evidence type="ECO:0000256" key="1">
    <source>
        <dbReference type="SAM" id="SignalP"/>
    </source>
</evidence>
<evidence type="ECO:0008006" key="4">
    <source>
        <dbReference type="Google" id="ProtNLM"/>
    </source>
</evidence>
<protein>
    <recommendedName>
        <fullName evidence="4">YD repeat-containing protein</fullName>
    </recommendedName>
</protein>
<keyword evidence="3" id="KW-1185">Reference proteome</keyword>
<dbReference type="AlphaFoldDB" id="A0A1T5JUP6"/>
<proteinExistence type="predicted"/>
<feature type="chain" id="PRO_5012888521" description="YD repeat-containing protein" evidence="1">
    <location>
        <begin position="21"/>
        <end position="1209"/>
    </location>
</feature>
<accession>A0A1T5JUP6</accession>
<evidence type="ECO:0000313" key="3">
    <source>
        <dbReference type="Proteomes" id="UP000190961"/>
    </source>
</evidence>
<keyword evidence="1" id="KW-0732">Signal</keyword>
<feature type="signal peptide" evidence="1">
    <location>
        <begin position="1"/>
        <end position="20"/>
    </location>
</feature>
<dbReference type="STRING" id="688867.SAMN05660236_1506"/>
<organism evidence="2 3">
    <name type="scientific">Ohtaekwangia koreensis</name>
    <dbReference type="NCBI Taxonomy" id="688867"/>
    <lineage>
        <taxon>Bacteria</taxon>
        <taxon>Pseudomonadati</taxon>
        <taxon>Bacteroidota</taxon>
        <taxon>Cytophagia</taxon>
        <taxon>Cytophagales</taxon>
        <taxon>Fulvivirgaceae</taxon>
        <taxon>Ohtaekwangia</taxon>
    </lineage>
</organism>
<name>A0A1T5JUP6_9BACT</name>
<dbReference type="Proteomes" id="UP000190961">
    <property type="component" value="Unassembled WGS sequence"/>
</dbReference>
<gene>
    <name evidence="2" type="ORF">SAMN05660236_1506</name>
</gene>
<reference evidence="2 3" key="1">
    <citation type="submission" date="2017-02" db="EMBL/GenBank/DDBJ databases">
        <authorList>
            <person name="Peterson S.W."/>
        </authorList>
    </citation>
    <scope>NUCLEOTIDE SEQUENCE [LARGE SCALE GENOMIC DNA]</scope>
    <source>
        <strain evidence="2 3">DSM 25262</strain>
    </source>
</reference>
<sequence>MLYRFILASFCLICALKANGQQTNIMNFVPVSPNAAALGKFGNIPVSYYNGLPSIEIPLYTIEQRQIKLPISINYHSSGIKVSEIASLVGLGWALNAGGSIVRNERGLADDILSIGYLNNGKTIAQATLNVADYYKAAKGWLDLESDEYLFNFLGVSGKFLLDKQANAFITPHQAIKIYPLGQYDQVYTPGTPEGIRGWKIVNTDGAQYFFQAMEVTEQPLQQENNTHNSAWHLTKIISADKSETISFEYEDAPYSTLIPMGQTKKELLQVANTCGPSSGNTLSPYSLVRNLFNQKRLRKIIFSNGFIEFFPSVNKRCDLPGEEWLDKIVVSDNNNHTIKEIVFKYGYMIGSSIVPLESVSCTSEIDARLMLLSVKETGKSPYTFDYIHDKGLPSRYSMAQDHWGYFNRVDNGIISIVPSKTTLSNDQVVLGPEREANFDFGKQGLLNKLTYPTGGITDFEYEPHRAVLSSLTNFPEYAGSYNVATHPDRTIQIDYGRHNFEVASFDVNYLQSGTSIYFKTENFIEASGSYFIVENSNGVKVNCLLTKRENSTRFYSCPDLPNGSYKIKAMRLFDGDIGASGQTYPLTILSYDDVTAVAGTSMITIGGARIKKIIDTDLLTGNINRKEFDYSLGYLVWGFKYRSIKKEYLCWNLNGTTLTSYTLGEYELLTSNSNYPLSNTQGAPVGYKNVIVREYSTGAGGEKIENGYTSFSYTDASDYPDFTFHSYKVAGNPLQEPPSQGPAQLYSDATQATYQFPYAPPVNNDWRRGLLLNKSVMKRNENGTYSIVQNELNAYSVKNLAVGISNVKCGVFFDASLPGAQTGEVRPINAPMDEVLFSFYDNSKEFLYLKKNISSSFDGDHGVTTETEYFYDNDEHLLVSRIGRSIDHGEKELTVISYPQDYASGTSFIDAMVTANNISTPIEKVVLNEDKTGVQTILKGELYYYSNDDKGLLESMKSIETAGGINISNFKFSNRETGVVPSPATSKAAFIPHTSYVTKVSLNKYQNGAVIEAQKPNDLIQSYFWDYNSQYLTAAILNSYVKDIAYSGFETASLGSWNITGGEVNSSVYFTGLRSYSLVNGNSLSASGLSLGKYKVSYWSQNGALTTAGIISHTRQKGSWTYYEHSFDNVTSVSLTSNSNNVIDDIRLYPEGAQITTYTYKPLVGISSISDSNGNPIFYEYDSNGRLKVVKDGDGKIVSHFQYHYKGQ</sequence>
<dbReference type="EMBL" id="FUZU01000001">
    <property type="protein sequence ID" value="SKC55106.1"/>
    <property type="molecule type" value="Genomic_DNA"/>
</dbReference>